<evidence type="ECO:0000256" key="1">
    <source>
        <dbReference type="ARBA" id="ARBA00004651"/>
    </source>
</evidence>
<feature type="compositionally biased region" description="Basic and acidic residues" evidence="6">
    <location>
        <begin position="91"/>
        <end position="100"/>
    </location>
</feature>
<keyword evidence="3 7" id="KW-0812">Transmembrane</keyword>
<protein>
    <submittedName>
        <fullName evidence="9">Competence protein ComEC</fullName>
    </submittedName>
</protein>
<feature type="transmembrane region" description="Helical" evidence="7">
    <location>
        <begin position="34"/>
        <end position="53"/>
    </location>
</feature>
<feature type="domain" description="Metallo-beta-lactamase" evidence="8">
    <location>
        <begin position="639"/>
        <end position="832"/>
    </location>
</feature>
<dbReference type="Proteomes" id="UP000295601">
    <property type="component" value="Unassembled WGS sequence"/>
</dbReference>
<dbReference type="NCBIfam" id="TIGR00360">
    <property type="entry name" value="ComEC_N-term"/>
    <property type="match status" value="1"/>
</dbReference>
<dbReference type="InterPro" id="IPR052159">
    <property type="entry name" value="Competence_DNA_uptake"/>
</dbReference>
<feature type="transmembrane region" description="Helical" evidence="7">
    <location>
        <begin position="357"/>
        <end position="374"/>
    </location>
</feature>
<keyword evidence="5 7" id="KW-0472">Membrane</keyword>
<evidence type="ECO:0000256" key="2">
    <source>
        <dbReference type="ARBA" id="ARBA00022475"/>
    </source>
</evidence>
<feature type="region of interest" description="Disordered" evidence="6">
    <location>
        <begin position="85"/>
        <end position="108"/>
    </location>
</feature>
<dbReference type="PANTHER" id="PTHR30619:SF1">
    <property type="entry name" value="RECOMBINATION PROTEIN 2"/>
    <property type="match status" value="1"/>
</dbReference>
<reference evidence="9 10" key="1">
    <citation type="submission" date="2019-03" db="EMBL/GenBank/DDBJ databases">
        <title>Genomic analyses of the natural microbiome of Caenorhabditis elegans.</title>
        <authorList>
            <person name="Samuel B."/>
        </authorList>
    </citation>
    <scope>NUCLEOTIDE SEQUENCE [LARGE SCALE GENOMIC DNA]</scope>
    <source>
        <strain evidence="9 10">JUb18</strain>
    </source>
</reference>
<feature type="transmembrane region" description="Helical" evidence="7">
    <location>
        <begin position="523"/>
        <end position="545"/>
    </location>
</feature>
<feature type="region of interest" description="Disordered" evidence="6">
    <location>
        <begin position="870"/>
        <end position="892"/>
    </location>
</feature>
<keyword evidence="10" id="KW-1185">Reference proteome</keyword>
<feature type="transmembrane region" description="Helical" evidence="7">
    <location>
        <begin position="484"/>
        <end position="511"/>
    </location>
</feature>
<dbReference type="RefSeq" id="WP_133617429.1">
    <property type="nucleotide sequence ID" value="NZ_SNYA01000007.1"/>
</dbReference>
<evidence type="ECO:0000256" key="3">
    <source>
        <dbReference type="ARBA" id="ARBA00022692"/>
    </source>
</evidence>
<sequence length="892" mass="92307">MTGAHCDSSRVEADREFLSAVHPAFRSGQPPPGIWRLLAPALLAWALSAFAVVRPGTGRWLLLGGAALGVVVVCGELFAGLRDARRKREHDRRQPPDSAHRALGKPTARARTPRYLAGPVVISCALVALLGARIDHGETVRSDATLEAQAERTTARSYEVILRGYPTTGDGATWIVASVRGANGWVPIVLWCGNDAFDTRAETARSVTGAMSTAAPPPSGSPSGSAPEPEHERDVCAPEWGPGVAMVVRGTLVKLEAGSSSAFGVRVSAARSRSSGGAASTGAAGLRTGLRAAAAQISGAELVPGLAVGDTALVDQHTDAQMRNASLTHMVAVSGANCALVTSSLGWVVARCGAGRRIRVLVQATALMVFVYIVGPDPSVQRAAVMAAVILLSGYGGKRSVALPALACAIIALLVHDPWQSLHPGFALSVAATGGILLAVPAFTRALARWMRVPRWAILPIAVAAAAQMACAPLLVLIQPGLPAVGVLANVVAAPAAPFGTGLGLVALITLPIAPNLGAWCTQLAGVAGQWIVGTAAVTSALPYARWPWPGGWPGALLLAGVEVALGIAWWLFSSRVSRSARGRPWGSATTASKSAVRWTLGLAAAGVGTLLGPTVVAPTTARTAVPQDWSVVACDVGQGDAVLARDPERPSEVLLVDTGDDAEALLGCLERFRVDRITLLVISHDHQDHFGALSAVSSRVDRALVAPENREGGRTRPLLEELGRAGIPVDIARGGARGTVGAGMPWRILGPSGERVPPNANAASVVMSVRVGAFTVLFLGDTGEESQTELLRSAGELRADIVKVAHHGSRDQAPALPARVRAELGLISVGLDNRYGHPTTETLAELRSAGTRPARTDELGSIAVSGEPGRLRVWGTSPRAPSESASVVRSD</sequence>
<dbReference type="InterPro" id="IPR036866">
    <property type="entry name" value="RibonucZ/Hydroxyglut_hydro"/>
</dbReference>
<dbReference type="Pfam" id="PF00753">
    <property type="entry name" value="Lactamase_B"/>
    <property type="match status" value="1"/>
</dbReference>
<proteinExistence type="predicted"/>
<feature type="transmembrane region" description="Helical" evidence="7">
    <location>
        <begin position="551"/>
        <end position="573"/>
    </location>
</feature>
<dbReference type="Gene3D" id="3.60.15.10">
    <property type="entry name" value="Ribonuclease Z/Hydroxyacylglutathione hydrolase-like"/>
    <property type="match status" value="1"/>
</dbReference>
<evidence type="ECO:0000313" key="9">
    <source>
        <dbReference type="EMBL" id="TDP90232.1"/>
    </source>
</evidence>
<evidence type="ECO:0000256" key="5">
    <source>
        <dbReference type="ARBA" id="ARBA00023136"/>
    </source>
</evidence>
<dbReference type="CDD" id="cd07731">
    <property type="entry name" value="ComA-like_MBL-fold"/>
    <property type="match status" value="1"/>
</dbReference>
<dbReference type="Pfam" id="PF03772">
    <property type="entry name" value="Competence"/>
    <property type="match status" value="1"/>
</dbReference>
<dbReference type="PANTHER" id="PTHR30619">
    <property type="entry name" value="DNA INTERNALIZATION/COMPETENCE PROTEIN COMEC/REC2"/>
    <property type="match status" value="1"/>
</dbReference>
<dbReference type="GO" id="GO:0005886">
    <property type="term" value="C:plasma membrane"/>
    <property type="evidence" value="ECO:0007669"/>
    <property type="project" value="UniProtKB-SubCell"/>
</dbReference>
<feature type="transmembrane region" description="Helical" evidence="7">
    <location>
        <begin position="425"/>
        <end position="444"/>
    </location>
</feature>
<comment type="caution">
    <text evidence="9">The sequence shown here is derived from an EMBL/GenBank/DDBJ whole genome shotgun (WGS) entry which is preliminary data.</text>
</comment>
<name>A0A4R6RTN9_9MICO</name>
<evidence type="ECO:0000256" key="6">
    <source>
        <dbReference type="SAM" id="MobiDB-lite"/>
    </source>
</evidence>
<evidence type="ECO:0000256" key="4">
    <source>
        <dbReference type="ARBA" id="ARBA00022989"/>
    </source>
</evidence>
<feature type="transmembrane region" description="Helical" evidence="7">
    <location>
        <begin position="327"/>
        <end position="350"/>
    </location>
</feature>
<dbReference type="EMBL" id="SNYA01000007">
    <property type="protein sequence ID" value="TDP90232.1"/>
    <property type="molecule type" value="Genomic_DNA"/>
</dbReference>
<dbReference type="SUPFAM" id="SSF56281">
    <property type="entry name" value="Metallo-hydrolase/oxidoreductase"/>
    <property type="match status" value="1"/>
</dbReference>
<dbReference type="SMART" id="SM00849">
    <property type="entry name" value="Lactamase_B"/>
    <property type="match status" value="1"/>
</dbReference>
<dbReference type="InterPro" id="IPR035681">
    <property type="entry name" value="ComA-like_MBL"/>
</dbReference>
<feature type="region of interest" description="Disordered" evidence="6">
    <location>
        <begin position="203"/>
        <end position="237"/>
    </location>
</feature>
<accession>A0A4R6RTN9</accession>
<dbReference type="InterPro" id="IPR001279">
    <property type="entry name" value="Metallo-B-lactamas"/>
</dbReference>
<organism evidence="9 10">
    <name type="scientific">Leucobacter luti</name>
    <dbReference type="NCBI Taxonomy" id="340320"/>
    <lineage>
        <taxon>Bacteria</taxon>
        <taxon>Bacillati</taxon>
        <taxon>Actinomycetota</taxon>
        <taxon>Actinomycetes</taxon>
        <taxon>Micrococcales</taxon>
        <taxon>Microbacteriaceae</taxon>
        <taxon>Leucobacter</taxon>
    </lineage>
</organism>
<comment type="subcellular location">
    <subcellularLocation>
        <location evidence="1">Cell membrane</location>
        <topology evidence="1">Multi-pass membrane protein</topology>
    </subcellularLocation>
</comment>
<keyword evidence="2" id="KW-1003">Cell membrane</keyword>
<evidence type="ECO:0000256" key="7">
    <source>
        <dbReference type="SAM" id="Phobius"/>
    </source>
</evidence>
<evidence type="ECO:0000313" key="10">
    <source>
        <dbReference type="Proteomes" id="UP000295601"/>
    </source>
</evidence>
<dbReference type="OrthoDB" id="7177610at2"/>
<keyword evidence="4 7" id="KW-1133">Transmembrane helix</keyword>
<evidence type="ECO:0000259" key="8">
    <source>
        <dbReference type="SMART" id="SM00849"/>
    </source>
</evidence>
<feature type="transmembrane region" description="Helical" evidence="7">
    <location>
        <begin position="59"/>
        <end position="79"/>
    </location>
</feature>
<gene>
    <name evidence="9" type="ORF">EDF62_2800</name>
</gene>
<feature type="transmembrane region" description="Helical" evidence="7">
    <location>
        <begin position="456"/>
        <end position="478"/>
    </location>
</feature>
<dbReference type="InterPro" id="IPR004477">
    <property type="entry name" value="ComEC_N"/>
</dbReference>
<dbReference type="AlphaFoldDB" id="A0A4R6RTN9"/>